<keyword evidence="6 9" id="KW-0472">Membrane</keyword>
<evidence type="ECO:0000313" key="10">
    <source>
        <dbReference type="EMBL" id="EGX68580.1"/>
    </source>
</evidence>
<evidence type="ECO:0000256" key="5">
    <source>
        <dbReference type="ARBA" id="ARBA00022989"/>
    </source>
</evidence>
<feature type="transmembrane region" description="Helical" evidence="9">
    <location>
        <begin position="296"/>
        <end position="317"/>
    </location>
</feature>
<dbReference type="GO" id="GO:0046872">
    <property type="term" value="F:metal ion binding"/>
    <property type="evidence" value="ECO:0007669"/>
    <property type="project" value="UniProtKB-KW"/>
</dbReference>
<dbReference type="AlphaFoldDB" id="G1WL48"/>
<evidence type="ECO:0000256" key="7">
    <source>
        <dbReference type="PIRSR" id="PIRSR604254-1"/>
    </source>
</evidence>
<feature type="transmembrane region" description="Helical" evidence="9">
    <location>
        <begin position="154"/>
        <end position="172"/>
    </location>
</feature>
<proteinExistence type="inferred from homology"/>
<feature type="transmembrane region" description="Helical" evidence="9">
    <location>
        <begin position="329"/>
        <end position="346"/>
    </location>
</feature>
<sequence length="347" mass="36462">MPDSSDSPKPRANTAASPVSSSGSAAAGPACSDGCADPCIDELNTSENGASLDEDPLQPAVAGDANEPSDTRGAACNDTAAPDVLADTRDLLNAARDQGVSQDVRDAAMAAAANAASKAAKTAAARELEKAKAHDGIPHYTVGEEIFNSVTHGVGVLLGIAALVLLIVKAAVAPAHPASMAAGIVYGITIILEYLFSTLYHAIPARGAKLVFRVFDHSGIYLLIAGSYTPFLLVTLADYGGFPMFVAIWALAIAGILFELIGRERQPKWVTILIYLIMGWLVVFRLPQLLHALNPIGIGLLLAGGLCYTAGTAFYVAKRIRYMHSVWHLWVLAGSVLHFMAVILFVI</sequence>
<keyword evidence="11" id="KW-1185">Reference proteome</keyword>
<evidence type="ECO:0000256" key="9">
    <source>
        <dbReference type="SAM" id="Phobius"/>
    </source>
</evidence>
<dbReference type="STRING" id="742742.HMPREF9452_02061"/>
<dbReference type="Pfam" id="PF03006">
    <property type="entry name" value="HlyIII"/>
    <property type="match status" value="1"/>
</dbReference>
<feature type="transmembrane region" description="Helical" evidence="9">
    <location>
        <begin position="242"/>
        <end position="262"/>
    </location>
</feature>
<name>G1WL48_9ACTN</name>
<feature type="region of interest" description="Disordered" evidence="8">
    <location>
        <begin position="1"/>
        <end position="79"/>
    </location>
</feature>
<gene>
    <name evidence="10" type="ORF">HMPREF9452_02061</name>
</gene>
<dbReference type="PATRIC" id="fig|742742.3.peg.2037"/>
<feature type="binding site" evidence="7">
    <location>
        <position position="324"/>
    </location>
    <ligand>
        <name>Zn(2+)</name>
        <dbReference type="ChEBI" id="CHEBI:29105"/>
    </ligand>
</feature>
<dbReference type="NCBIfam" id="TIGR01065">
    <property type="entry name" value="hlyIII"/>
    <property type="match status" value="1"/>
</dbReference>
<keyword evidence="3" id="KW-1003">Cell membrane</keyword>
<evidence type="ECO:0008006" key="12">
    <source>
        <dbReference type="Google" id="ProtNLM"/>
    </source>
</evidence>
<dbReference type="GO" id="GO:0140911">
    <property type="term" value="F:pore-forming activity"/>
    <property type="evidence" value="ECO:0007669"/>
    <property type="project" value="InterPro"/>
</dbReference>
<dbReference type="InterPro" id="IPR004254">
    <property type="entry name" value="AdipoR/HlyIII-related"/>
</dbReference>
<feature type="transmembrane region" description="Helical" evidence="9">
    <location>
        <begin position="269"/>
        <end position="290"/>
    </location>
</feature>
<comment type="caution">
    <text evidence="10">The sequence shown here is derived from an EMBL/GenBank/DDBJ whole genome shotgun (WGS) entry which is preliminary data.</text>
</comment>
<comment type="subcellular location">
    <subcellularLocation>
        <location evidence="1">Cell membrane</location>
        <topology evidence="1">Multi-pass membrane protein</topology>
    </subcellularLocation>
</comment>
<dbReference type="EMBL" id="ADLS01000030">
    <property type="protein sequence ID" value="EGX68580.1"/>
    <property type="molecule type" value="Genomic_DNA"/>
</dbReference>
<keyword evidence="4 9" id="KW-0812">Transmembrane</keyword>
<dbReference type="PANTHER" id="PTHR20855">
    <property type="entry name" value="ADIPOR/PROGESTIN RECEPTOR-RELATED"/>
    <property type="match status" value="1"/>
</dbReference>
<dbReference type="Proteomes" id="UP000004830">
    <property type="component" value="Unassembled WGS sequence"/>
</dbReference>
<evidence type="ECO:0000256" key="1">
    <source>
        <dbReference type="ARBA" id="ARBA00004651"/>
    </source>
</evidence>
<dbReference type="InterPro" id="IPR005744">
    <property type="entry name" value="Hy-lIII"/>
</dbReference>
<feature type="transmembrane region" description="Helical" evidence="9">
    <location>
        <begin position="178"/>
        <end position="197"/>
    </location>
</feature>
<dbReference type="GO" id="GO:0005886">
    <property type="term" value="C:plasma membrane"/>
    <property type="evidence" value="ECO:0007669"/>
    <property type="project" value="UniProtKB-SubCell"/>
</dbReference>
<dbReference type="PANTHER" id="PTHR20855:SF3">
    <property type="entry name" value="LD03007P"/>
    <property type="match status" value="1"/>
</dbReference>
<evidence type="ECO:0000256" key="4">
    <source>
        <dbReference type="ARBA" id="ARBA00022692"/>
    </source>
</evidence>
<dbReference type="eggNOG" id="COG1272">
    <property type="taxonomic scope" value="Bacteria"/>
</dbReference>
<organism evidence="10 11">
    <name type="scientific">Collinsella tanakaei YIT 12063</name>
    <dbReference type="NCBI Taxonomy" id="742742"/>
    <lineage>
        <taxon>Bacteria</taxon>
        <taxon>Bacillati</taxon>
        <taxon>Actinomycetota</taxon>
        <taxon>Coriobacteriia</taxon>
        <taxon>Coriobacteriales</taxon>
        <taxon>Coriobacteriaceae</taxon>
        <taxon>Collinsella</taxon>
    </lineage>
</organism>
<accession>G1WL48</accession>
<evidence type="ECO:0000256" key="2">
    <source>
        <dbReference type="ARBA" id="ARBA00008488"/>
    </source>
</evidence>
<dbReference type="GeneID" id="62759740"/>
<protein>
    <recommendedName>
        <fullName evidence="12">Hemolysin III</fullName>
    </recommendedName>
</protein>
<keyword evidence="7" id="KW-0862">Zinc</keyword>
<evidence type="ECO:0000256" key="8">
    <source>
        <dbReference type="SAM" id="MobiDB-lite"/>
    </source>
</evidence>
<feature type="binding site" evidence="7">
    <location>
        <position position="328"/>
    </location>
    <ligand>
        <name>Zn(2+)</name>
        <dbReference type="ChEBI" id="CHEBI:29105"/>
    </ligand>
</feature>
<feature type="binding site" evidence="7">
    <location>
        <position position="201"/>
    </location>
    <ligand>
        <name>Zn(2+)</name>
        <dbReference type="ChEBI" id="CHEBI:29105"/>
    </ligand>
</feature>
<dbReference type="RefSeq" id="WP_009142084.1">
    <property type="nucleotide sequence ID" value="NZ_JH126474.1"/>
</dbReference>
<evidence type="ECO:0000313" key="11">
    <source>
        <dbReference type="Proteomes" id="UP000004830"/>
    </source>
</evidence>
<evidence type="ECO:0000256" key="6">
    <source>
        <dbReference type="ARBA" id="ARBA00023136"/>
    </source>
</evidence>
<reference evidence="10 11" key="1">
    <citation type="submission" date="2011-06" db="EMBL/GenBank/DDBJ databases">
        <title>The Genome Sequence of Collinsella tanakaei YIT 12063.</title>
        <authorList>
            <consortium name="The Broad Institute Genome Sequencing Platform"/>
            <person name="Earl A."/>
            <person name="Ward D."/>
            <person name="Feldgarden M."/>
            <person name="Gevers D."/>
            <person name="Morotomi M."/>
            <person name="Young S.K."/>
            <person name="Zeng Q."/>
            <person name="Gargeya S."/>
            <person name="Fitzgerald M."/>
            <person name="Haas B."/>
            <person name="Abouelleil A."/>
            <person name="Alvarado L."/>
            <person name="Arachchi H.M."/>
            <person name="Berlin A."/>
            <person name="Brown A."/>
            <person name="Chapman S.B."/>
            <person name="Chen Z."/>
            <person name="Dunbar C."/>
            <person name="Freedman E."/>
            <person name="Gearin G."/>
            <person name="Gellesch M."/>
            <person name="Goldberg J."/>
            <person name="Griggs A."/>
            <person name="Gujja S."/>
            <person name="Heiman D."/>
            <person name="Howarth C."/>
            <person name="Larson L."/>
            <person name="Lui A."/>
            <person name="MacDonald P.J.P."/>
            <person name="Mehta T."/>
            <person name="Montmayeur A."/>
            <person name="Murphy C."/>
            <person name="Neiman D."/>
            <person name="Pearson M."/>
            <person name="Priest M."/>
            <person name="Roberts A."/>
            <person name="Saif S."/>
            <person name="Shea T."/>
            <person name="Shenoy N."/>
            <person name="Sisk P."/>
            <person name="Stolte C."/>
            <person name="Sykes S."/>
            <person name="Wortman J."/>
            <person name="Nusbaum C."/>
            <person name="Birren B."/>
        </authorList>
    </citation>
    <scope>NUCLEOTIDE SEQUENCE [LARGE SCALE GENOMIC DNA]</scope>
    <source>
        <strain evidence="10 11">YIT 12063</strain>
    </source>
</reference>
<dbReference type="HOGENOM" id="CLU_051078_1_1_11"/>
<keyword evidence="5 9" id="KW-1133">Transmembrane helix</keyword>
<feature type="compositionally biased region" description="Low complexity" evidence="8">
    <location>
        <begin position="15"/>
        <end position="37"/>
    </location>
</feature>
<keyword evidence="7" id="KW-0479">Metal-binding</keyword>
<comment type="similarity">
    <text evidence="2">Belongs to the UPF0073 (Hly-III) family.</text>
</comment>
<feature type="transmembrane region" description="Helical" evidence="9">
    <location>
        <begin position="218"/>
        <end position="236"/>
    </location>
</feature>
<evidence type="ECO:0000256" key="3">
    <source>
        <dbReference type="ARBA" id="ARBA00022475"/>
    </source>
</evidence>